<evidence type="ECO:0000313" key="2">
    <source>
        <dbReference type="Proteomes" id="UP001235303"/>
    </source>
</evidence>
<dbReference type="EMBL" id="JAQOSP010000041">
    <property type="protein sequence ID" value="MDJ1169007.1"/>
    <property type="molecule type" value="Genomic_DNA"/>
</dbReference>
<reference evidence="1 2" key="1">
    <citation type="submission" date="2023-01" db="EMBL/GenBank/DDBJ databases">
        <title>Novel diversity within Roseofilum (Cyanobacteria; Desertifilaceae) from marine benthic mats with descriptions of four novel species.</title>
        <authorList>
            <person name="Wang Y."/>
            <person name="Berthold D.E."/>
            <person name="Hu J."/>
            <person name="Lefler F.W."/>
            <person name="Laughinghouse H.D. IV."/>
        </authorList>
    </citation>
    <scope>NUCLEOTIDE SEQUENCE [LARGE SCALE GENOMIC DNA]</scope>
    <source>
        <strain evidence="1 2">BLCC-M154</strain>
    </source>
</reference>
<comment type="caution">
    <text evidence="1">The sequence shown here is derived from an EMBL/GenBank/DDBJ whole genome shotgun (WGS) entry which is preliminary data.</text>
</comment>
<dbReference type="RefSeq" id="WP_283752771.1">
    <property type="nucleotide sequence ID" value="NZ_JAQOSP010000041.1"/>
</dbReference>
<dbReference type="Proteomes" id="UP001235303">
    <property type="component" value="Unassembled WGS sequence"/>
</dbReference>
<evidence type="ECO:0008006" key="3">
    <source>
        <dbReference type="Google" id="ProtNLM"/>
    </source>
</evidence>
<protein>
    <recommendedName>
        <fullName evidence="3">Flagellar assembly protein H</fullName>
    </recommendedName>
</protein>
<organism evidence="1 2">
    <name type="scientific">Roseofilum acuticapitatum BLCC-M154</name>
    <dbReference type="NCBI Taxonomy" id="3022444"/>
    <lineage>
        <taxon>Bacteria</taxon>
        <taxon>Bacillati</taxon>
        <taxon>Cyanobacteriota</taxon>
        <taxon>Cyanophyceae</taxon>
        <taxon>Desertifilales</taxon>
        <taxon>Desertifilaceae</taxon>
        <taxon>Roseofilum</taxon>
        <taxon>Roseofilum acuticapitatum</taxon>
    </lineage>
</organism>
<name>A0ABT7AQ30_9CYAN</name>
<keyword evidence="2" id="KW-1185">Reference proteome</keyword>
<proteinExistence type="predicted"/>
<evidence type="ECO:0000313" key="1">
    <source>
        <dbReference type="EMBL" id="MDJ1169007.1"/>
    </source>
</evidence>
<sequence length="300" mass="34679">MTRFIHDQFAKDYLSELLSRFGTVETSKKIASEVREVDVWFTPSSCDLDVRELGLLGQLIATPALFEPFRNPITANEIRTCLLKLFMVQAKWERDQESRKLRETDLPRLWILTPTASKNLLDNARAKEAENGPPGVYYLGDLYKSAIIVIHQLRRTPETLWLRLLGRGTVQQQAIQELQSLPQTNRWRGNVIRLVYNLLTILATRQNQEADRDDEVLIVTLTQLYEEAIAQLREEERQEGEQRATLRLIADILRVRFQEVDEELAAIVEQIATLPSAEFTPLLLHLSREDLLERFAKEGE</sequence>
<accession>A0ABT7AQ30</accession>
<gene>
    <name evidence="1" type="ORF">PMG71_06175</name>
</gene>